<dbReference type="RefSeq" id="WP_014098785.1">
    <property type="nucleotide sequence ID" value="NZ_CP072642.1"/>
</dbReference>
<evidence type="ECO:0000256" key="2">
    <source>
        <dbReference type="ARBA" id="ARBA00022617"/>
    </source>
</evidence>
<dbReference type="Proteomes" id="UP000677668">
    <property type="component" value="Chromosome 1"/>
</dbReference>
<evidence type="ECO:0000259" key="8">
    <source>
        <dbReference type="PROSITE" id="PS51007"/>
    </source>
</evidence>
<evidence type="ECO:0000256" key="7">
    <source>
        <dbReference type="SAM" id="SignalP"/>
    </source>
</evidence>
<evidence type="ECO:0000313" key="9">
    <source>
        <dbReference type="EMBL" id="QUV94129.1"/>
    </source>
</evidence>
<dbReference type="EMBL" id="CP072642">
    <property type="protein sequence ID" value="QUV94129.1"/>
    <property type="molecule type" value="Genomic_DNA"/>
</dbReference>
<evidence type="ECO:0000256" key="3">
    <source>
        <dbReference type="ARBA" id="ARBA00022723"/>
    </source>
</evidence>
<dbReference type="InterPro" id="IPR036909">
    <property type="entry name" value="Cyt_c-like_dom_sf"/>
</dbReference>
<name>A0ABX8AZJ4_9BACT</name>
<protein>
    <submittedName>
        <fullName evidence="9">Cytochrome c</fullName>
    </submittedName>
</protein>
<keyword evidence="10" id="KW-1185">Reference proteome</keyword>
<evidence type="ECO:0000256" key="5">
    <source>
        <dbReference type="ARBA" id="ARBA00023004"/>
    </source>
</evidence>
<evidence type="ECO:0000256" key="1">
    <source>
        <dbReference type="ARBA" id="ARBA00022448"/>
    </source>
</evidence>
<dbReference type="Pfam" id="PF13442">
    <property type="entry name" value="Cytochrome_CBB3"/>
    <property type="match status" value="1"/>
</dbReference>
<evidence type="ECO:0000256" key="4">
    <source>
        <dbReference type="ARBA" id="ARBA00022982"/>
    </source>
</evidence>
<feature type="chain" id="PRO_5046327178" evidence="7">
    <location>
        <begin position="24"/>
        <end position="117"/>
    </location>
</feature>
<dbReference type="PANTHER" id="PTHR37823">
    <property type="entry name" value="CYTOCHROME C-553-LIKE"/>
    <property type="match status" value="1"/>
</dbReference>
<keyword evidence="7" id="KW-0732">Signal</keyword>
<gene>
    <name evidence="9" type="ORF">J8C05_01330</name>
</gene>
<accession>A0ABX8AZJ4</accession>
<evidence type="ECO:0000313" key="10">
    <source>
        <dbReference type="Proteomes" id="UP000677668"/>
    </source>
</evidence>
<keyword evidence="3 6" id="KW-0479">Metal-binding</keyword>
<reference evidence="9 10" key="1">
    <citation type="submission" date="2021-03" db="EMBL/GenBank/DDBJ databases">
        <title>Genomic and phenotypic characterization of Chloracidobacterium isolates provides evidence for multiple species.</title>
        <authorList>
            <person name="Saini M.K."/>
            <person name="Costas A.M.G."/>
            <person name="Tank M."/>
            <person name="Bryant D.A."/>
        </authorList>
    </citation>
    <scope>NUCLEOTIDE SEQUENCE [LARGE SCALE GENOMIC DNA]</scope>
    <source>
        <strain evidence="9 10">N</strain>
    </source>
</reference>
<dbReference type="InterPro" id="IPR051811">
    <property type="entry name" value="Cytochrome_c550/c551-like"/>
</dbReference>
<keyword evidence="1" id="KW-0813">Transport</keyword>
<sequence>MTTLKSLLLALALLGALATSLTAAVAQKGKATGNAATGRQLFAETCAPCHSATSKTTNIGPGLQGLFKGRKMPATNRPVSVAVVKAQIQKGGGGMPAFGSKYTAQQLDDLIAYLRTL</sequence>
<dbReference type="PROSITE" id="PS51007">
    <property type="entry name" value="CYTC"/>
    <property type="match status" value="1"/>
</dbReference>
<dbReference type="Gene3D" id="1.10.760.10">
    <property type="entry name" value="Cytochrome c-like domain"/>
    <property type="match status" value="1"/>
</dbReference>
<keyword evidence="5 6" id="KW-0408">Iron</keyword>
<dbReference type="InterPro" id="IPR009056">
    <property type="entry name" value="Cyt_c-like_dom"/>
</dbReference>
<evidence type="ECO:0000256" key="6">
    <source>
        <dbReference type="PROSITE-ProRule" id="PRU00433"/>
    </source>
</evidence>
<feature type="signal peptide" evidence="7">
    <location>
        <begin position="1"/>
        <end position="23"/>
    </location>
</feature>
<organism evidence="9 10">
    <name type="scientific">Chloracidobacterium sp. N</name>
    <dbReference type="NCBI Taxonomy" id="2821540"/>
    <lineage>
        <taxon>Bacteria</taxon>
        <taxon>Pseudomonadati</taxon>
        <taxon>Acidobacteriota</taxon>
        <taxon>Terriglobia</taxon>
        <taxon>Terriglobales</taxon>
        <taxon>Acidobacteriaceae</taxon>
        <taxon>Chloracidobacterium</taxon>
        <taxon>Chloracidobacterium aggregatum</taxon>
    </lineage>
</organism>
<keyword evidence="2 6" id="KW-0349">Heme</keyword>
<keyword evidence="4" id="KW-0249">Electron transport</keyword>
<dbReference type="SUPFAM" id="SSF46626">
    <property type="entry name" value="Cytochrome c"/>
    <property type="match status" value="1"/>
</dbReference>
<dbReference type="PANTHER" id="PTHR37823:SF1">
    <property type="entry name" value="CYTOCHROME C-553-LIKE"/>
    <property type="match status" value="1"/>
</dbReference>
<proteinExistence type="predicted"/>
<feature type="domain" description="Cytochrome c" evidence="8">
    <location>
        <begin position="33"/>
        <end position="117"/>
    </location>
</feature>